<dbReference type="InterPro" id="IPR027417">
    <property type="entry name" value="P-loop_NTPase"/>
</dbReference>
<evidence type="ECO:0000259" key="2">
    <source>
        <dbReference type="Pfam" id="PF13521"/>
    </source>
</evidence>
<accession>A0A328B4W9</accession>
<comment type="caution">
    <text evidence="3">The sequence shown here is derived from an EMBL/GenBank/DDBJ whole genome shotgun (WGS) entry which is preliminary data.</text>
</comment>
<evidence type="ECO:0000256" key="1">
    <source>
        <dbReference type="SAM" id="MobiDB-lite"/>
    </source>
</evidence>
<dbReference type="OrthoDB" id="5638848at2"/>
<reference evidence="4" key="1">
    <citation type="submission" date="2018-05" db="EMBL/GenBank/DDBJ databases">
        <authorList>
            <person name="Li X."/>
        </authorList>
    </citation>
    <scope>NUCLEOTIDE SEQUENCE [LARGE SCALE GENOMIC DNA]</scope>
    <source>
        <strain evidence="4">HKS-05</strain>
    </source>
</reference>
<proteinExistence type="predicted"/>
<dbReference type="Proteomes" id="UP000249842">
    <property type="component" value="Unassembled WGS sequence"/>
</dbReference>
<dbReference type="InterPro" id="IPR038727">
    <property type="entry name" value="NadR/Ttd14_AAA_dom"/>
</dbReference>
<protein>
    <submittedName>
        <fullName evidence="3">ATPase</fullName>
    </submittedName>
</protein>
<gene>
    <name evidence="3" type="ORF">DJ021_14690</name>
</gene>
<dbReference type="Gene3D" id="3.40.50.300">
    <property type="entry name" value="P-loop containing nucleotide triphosphate hydrolases"/>
    <property type="match status" value="1"/>
</dbReference>
<feature type="region of interest" description="Disordered" evidence="1">
    <location>
        <begin position="1"/>
        <end position="31"/>
    </location>
</feature>
<dbReference type="EMBL" id="QFYP01000001">
    <property type="protein sequence ID" value="RAK60966.1"/>
    <property type="molecule type" value="Genomic_DNA"/>
</dbReference>
<keyword evidence="4" id="KW-1185">Reference proteome</keyword>
<organism evidence="3 4">
    <name type="scientific">Phenylobacterium hankyongense</name>
    <dbReference type="NCBI Taxonomy" id="1813876"/>
    <lineage>
        <taxon>Bacteria</taxon>
        <taxon>Pseudomonadati</taxon>
        <taxon>Pseudomonadota</taxon>
        <taxon>Alphaproteobacteria</taxon>
        <taxon>Caulobacterales</taxon>
        <taxon>Caulobacteraceae</taxon>
        <taxon>Phenylobacterium</taxon>
    </lineage>
</organism>
<name>A0A328B4W9_9CAUL</name>
<evidence type="ECO:0000313" key="3">
    <source>
        <dbReference type="EMBL" id="RAK60966.1"/>
    </source>
</evidence>
<dbReference type="AlphaFoldDB" id="A0A328B4W9"/>
<sequence>MPAELTAGRRDHLPPSTARRRASWRDPACSGGKPLIHKPNFFLLTGGPGVGKTTVIERLAAMGEVCIPETHRAVIRDQAARGGSALPWADHAAYCTLTAERDIARFDSLSGETRRVFFDRGVLDSFGQGFDPPAALLAAARARRYNRHAFLFPPWAEIYRTDGERKQDFAEAERTYGHVKRLLAEFGYEGVDVPRAGPEERARFVLQTAKRLAA</sequence>
<feature type="domain" description="NadR/Ttd14 AAA" evidence="2">
    <location>
        <begin position="42"/>
        <end position="201"/>
    </location>
</feature>
<evidence type="ECO:0000313" key="4">
    <source>
        <dbReference type="Proteomes" id="UP000249842"/>
    </source>
</evidence>
<dbReference type="SUPFAM" id="SSF52540">
    <property type="entry name" value="P-loop containing nucleoside triphosphate hydrolases"/>
    <property type="match status" value="1"/>
</dbReference>
<dbReference type="Pfam" id="PF13521">
    <property type="entry name" value="AAA_28"/>
    <property type="match status" value="1"/>
</dbReference>